<proteinExistence type="predicted"/>
<protein>
    <submittedName>
        <fullName evidence="1">Uncharacterized protein</fullName>
    </submittedName>
</protein>
<feature type="non-terminal residue" evidence="1">
    <location>
        <position position="311"/>
    </location>
</feature>
<sequence>YHNLWSLYLQAGLGQLFSVRQQEPFWLNSETLIRQRLLEFQTKLDHYRKEYNSFKIDTSTQNIIEKLVNEYGLIEIHMESEYTIALLYNKYHDHQLQVQYQKQTSTQYQIDMGQKIFDTSFQLSTMNYELIYHRLQLLYDQPPRSYDKLEFQLLSKDLYEKLLQRTKTQLMSLRLLCLQTNIYQYETKLKLQKNEIIVGKTMNEILFRLIDQRIELMHKQMKLKLDFHTNYNLRGLFHHHHRDDNRIGFINNLEIDSIRMKNYFNKKQLKLLYRGPSYVAPCQLQLKLSDQLLERQYQPLQQHLLVDLVNR</sequence>
<reference evidence="1" key="1">
    <citation type="submission" date="2021-02" db="EMBL/GenBank/DDBJ databases">
        <authorList>
            <person name="Nowell W R."/>
        </authorList>
    </citation>
    <scope>NUCLEOTIDE SEQUENCE</scope>
</reference>
<dbReference type="EMBL" id="CAJNOJ010001784">
    <property type="protein sequence ID" value="CAF1554765.1"/>
    <property type="molecule type" value="Genomic_DNA"/>
</dbReference>
<gene>
    <name evidence="1" type="ORF">EDS130_LOCUS46236</name>
</gene>
<dbReference type="AlphaFoldDB" id="A0A815X9Q7"/>
<name>A0A815X9Q7_ADIRI</name>
<evidence type="ECO:0000313" key="2">
    <source>
        <dbReference type="Proteomes" id="UP000663852"/>
    </source>
</evidence>
<evidence type="ECO:0000313" key="1">
    <source>
        <dbReference type="EMBL" id="CAF1554765.1"/>
    </source>
</evidence>
<organism evidence="1 2">
    <name type="scientific">Adineta ricciae</name>
    <name type="common">Rotifer</name>
    <dbReference type="NCBI Taxonomy" id="249248"/>
    <lineage>
        <taxon>Eukaryota</taxon>
        <taxon>Metazoa</taxon>
        <taxon>Spiralia</taxon>
        <taxon>Gnathifera</taxon>
        <taxon>Rotifera</taxon>
        <taxon>Eurotatoria</taxon>
        <taxon>Bdelloidea</taxon>
        <taxon>Adinetida</taxon>
        <taxon>Adinetidae</taxon>
        <taxon>Adineta</taxon>
    </lineage>
</organism>
<accession>A0A815X9Q7</accession>
<comment type="caution">
    <text evidence="1">The sequence shown here is derived from an EMBL/GenBank/DDBJ whole genome shotgun (WGS) entry which is preliminary data.</text>
</comment>
<dbReference type="Proteomes" id="UP000663852">
    <property type="component" value="Unassembled WGS sequence"/>
</dbReference>
<dbReference type="OrthoDB" id="10039171at2759"/>